<accession>A0ABD2KN00</accession>
<protein>
    <submittedName>
        <fullName evidence="2">Uncharacterized protein</fullName>
    </submittedName>
</protein>
<dbReference type="Proteomes" id="UP001620626">
    <property type="component" value="Unassembled WGS sequence"/>
</dbReference>
<evidence type="ECO:0000313" key="3">
    <source>
        <dbReference type="Proteomes" id="UP001620626"/>
    </source>
</evidence>
<keyword evidence="3" id="KW-1185">Reference proteome</keyword>
<organism evidence="2 3">
    <name type="scientific">Heterodera trifolii</name>
    <dbReference type="NCBI Taxonomy" id="157864"/>
    <lineage>
        <taxon>Eukaryota</taxon>
        <taxon>Metazoa</taxon>
        <taxon>Ecdysozoa</taxon>
        <taxon>Nematoda</taxon>
        <taxon>Chromadorea</taxon>
        <taxon>Rhabditida</taxon>
        <taxon>Tylenchina</taxon>
        <taxon>Tylenchomorpha</taxon>
        <taxon>Tylenchoidea</taxon>
        <taxon>Heteroderidae</taxon>
        <taxon>Heteroderinae</taxon>
        <taxon>Heterodera</taxon>
    </lineage>
</organism>
<proteinExistence type="predicted"/>
<dbReference type="EMBL" id="JBICBT010000716">
    <property type="protein sequence ID" value="KAL3104326.1"/>
    <property type="molecule type" value="Genomic_DNA"/>
</dbReference>
<sequence length="89" mass="10223">MKSIRTLIEQQQLLKAPKRTRKSSDFDDNSHNYLPNPVCFHAEQKRNKINKTAMENLRQNPSKMLVEVHADTKDEIFVAMGIDLALAAE</sequence>
<gene>
    <name evidence="2" type="ORF">niasHT_029111</name>
</gene>
<evidence type="ECO:0000313" key="2">
    <source>
        <dbReference type="EMBL" id="KAL3104326.1"/>
    </source>
</evidence>
<evidence type="ECO:0000256" key="1">
    <source>
        <dbReference type="SAM" id="MobiDB-lite"/>
    </source>
</evidence>
<feature type="region of interest" description="Disordered" evidence="1">
    <location>
        <begin position="10"/>
        <end position="30"/>
    </location>
</feature>
<dbReference type="AlphaFoldDB" id="A0ABD2KN00"/>
<name>A0ABD2KN00_9BILA</name>
<comment type="caution">
    <text evidence="2">The sequence shown here is derived from an EMBL/GenBank/DDBJ whole genome shotgun (WGS) entry which is preliminary data.</text>
</comment>
<reference evidence="2 3" key="1">
    <citation type="submission" date="2024-10" db="EMBL/GenBank/DDBJ databases">
        <authorList>
            <person name="Kim D."/>
        </authorList>
    </citation>
    <scope>NUCLEOTIDE SEQUENCE [LARGE SCALE GENOMIC DNA]</scope>
    <source>
        <strain evidence="2">BH-2024</strain>
    </source>
</reference>